<comment type="function">
    <text evidence="1">Subunit of the oligosaccharyl transferase (OST) complex that catalyzes the initial transfer of a defined glycan (Glc(3)Man(9)GlcNAc(2) in eukaryotes) from the lipid carrier dolichol-pyrophosphate to an asparagine residue within an Asn-X-Ser/Thr consensus motif in nascent polypeptide chains, the first step in protein N-glycosylation. N-glycosylation occurs cotranslationally and the complex associates with the Sec61 complex at the channel-forming translocon complex that mediates protein translocation across the endoplasmic reticulum (ER). All subunits are required for a maximal enzyme activity.</text>
</comment>
<keyword evidence="11" id="KW-1185">Reference proteome</keyword>
<comment type="subcellular location">
    <subcellularLocation>
        <location evidence="2">Endoplasmic reticulum membrane</location>
        <topology evidence="2">Multi-pass membrane protein</topology>
    </subcellularLocation>
</comment>
<keyword evidence="5" id="KW-0732">Signal</keyword>
<evidence type="ECO:0000256" key="8">
    <source>
        <dbReference type="ARBA" id="ARBA00023136"/>
    </source>
</evidence>
<evidence type="ECO:0000313" key="11">
    <source>
        <dbReference type="Proteomes" id="UP000053660"/>
    </source>
</evidence>
<keyword evidence="8" id="KW-0472">Membrane</keyword>
<feature type="compositionally biased region" description="Basic and acidic residues" evidence="9">
    <location>
        <begin position="15"/>
        <end position="38"/>
    </location>
</feature>
<accession>A0A0B1S7G6</accession>
<dbReference type="OrthoDB" id="67566at2759"/>
<evidence type="ECO:0000256" key="9">
    <source>
        <dbReference type="SAM" id="MobiDB-lite"/>
    </source>
</evidence>
<dbReference type="Pfam" id="PF04756">
    <property type="entry name" value="OST3_OST6"/>
    <property type="match status" value="1"/>
</dbReference>
<keyword evidence="7" id="KW-1133">Transmembrane helix</keyword>
<evidence type="ECO:0000256" key="5">
    <source>
        <dbReference type="ARBA" id="ARBA00022729"/>
    </source>
</evidence>
<evidence type="ECO:0000256" key="3">
    <source>
        <dbReference type="ARBA" id="ARBA00009561"/>
    </source>
</evidence>
<proteinExistence type="inferred from homology"/>
<evidence type="ECO:0000313" key="10">
    <source>
        <dbReference type="EMBL" id="KHJ81243.1"/>
    </source>
</evidence>
<keyword evidence="4" id="KW-0812">Transmembrane</keyword>
<dbReference type="GO" id="GO:0008250">
    <property type="term" value="C:oligosaccharyltransferase complex"/>
    <property type="evidence" value="ECO:0007669"/>
    <property type="project" value="TreeGrafter"/>
</dbReference>
<dbReference type="GO" id="GO:0018279">
    <property type="term" value="P:protein N-linked glycosylation via asparagine"/>
    <property type="evidence" value="ECO:0007669"/>
    <property type="project" value="TreeGrafter"/>
</dbReference>
<comment type="similarity">
    <text evidence="3">Belongs to the OST3/OST6 family.</text>
</comment>
<keyword evidence="6" id="KW-0256">Endoplasmic reticulum</keyword>
<dbReference type="AlphaFoldDB" id="A0A0B1S7G6"/>
<name>A0A0B1S7G6_OESDE</name>
<evidence type="ECO:0000256" key="4">
    <source>
        <dbReference type="ARBA" id="ARBA00022692"/>
    </source>
</evidence>
<protein>
    <submittedName>
        <fullName evidence="10">Uncharacterized protein</fullName>
    </submittedName>
</protein>
<gene>
    <name evidence="10" type="ORF">OESDEN_19071</name>
</gene>
<dbReference type="EMBL" id="KN592110">
    <property type="protein sequence ID" value="KHJ81243.1"/>
    <property type="molecule type" value="Genomic_DNA"/>
</dbReference>
<evidence type="ECO:0000256" key="7">
    <source>
        <dbReference type="ARBA" id="ARBA00022989"/>
    </source>
</evidence>
<dbReference type="PANTHER" id="PTHR12692">
    <property type="entry name" value="DOLICHYL-DIPHOSPHOOLIGOSACCHARIDE--PROTEIN GLYCOSYLTRANSFERASE-RELATED"/>
    <property type="match status" value="1"/>
</dbReference>
<dbReference type="Gene3D" id="3.40.30.10">
    <property type="entry name" value="Glutaredoxin"/>
    <property type="match status" value="1"/>
</dbReference>
<reference evidence="10 11" key="1">
    <citation type="submission" date="2014-03" db="EMBL/GenBank/DDBJ databases">
        <title>Draft genome of the hookworm Oesophagostomum dentatum.</title>
        <authorList>
            <person name="Mitreva M."/>
        </authorList>
    </citation>
    <scope>NUCLEOTIDE SEQUENCE [LARGE SCALE GENOMIC DNA]</scope>
    <source>
        <strain evidence="10 11">OD-Hann</strain>
    </source>
</reference>
<evidence type="ECO:0000256" key="6">
    <source>
        <dbReference type="ARBA" id="ARBA00022824"/>
    </source>
</evidence>
<evidence type="ECO:0000256" key="1">
    <source>
        <dbReference type="ARBA" id="ARBA00002791"/>
    </source>
</evidence>
<dbReference type="Proteomes" id="UP000053660">
    <property type="component" value="Unassembled WGS sequence"/>
</dbReference>
<dbReference type="InterPro" id="IPR021149">
    <property type="entry name" value="OligosaccharylTrfase_OST3/OST6"/>
</dbReference>
<organism evidence="10 11">
    <name type="scientific">Oesophagostomum dentatum</name>
    <name type="common">Nodular worm</name>
    <dbReference type="NCBI Taxonomy" id="61180"/>
    <lineage>
        <taxon>Eukaryota</taxon>
        <taxon>Metazoa</taxon>
        <taxon>Ecdysozoa</taxon>
        <taxon>Nematoda</taxon>
        <taxon>Chromadorea</taxon>
        <taxon>Rhabditida</taxon>
        <taxon>Rhabditina</taxon>
        <taxon>Rhabditomorpha</taxon>
        <taxon>Strongyloidea</taxon>
        <taxon>Strongylidae</taxon>
        <taxon>Oesophagostomum</taxon>
    </lineage>
</organism>
<dbReference type="PANTHER" id="PTHR12692:SF0">
    <property type="entry name" value="GH11935P"/>
    <property type="match status" value="1"/>
</dbReference>
<sequence>MVSFSEELEKKQKNMEEILGDVHEEEMRMSDYKKEKKAEQRKRKLIEAAPEEDDLDPELKAMMGFGGFSDDWEPTGHCCPLHVQVKALQDLLYRQPAVRMNMDRWKTFVRQQPRNYSMIIMFTALSPGVNCPICK</sequence>
<evidence type="ECO:0000256" key="2">
    <source>
        <dbReference type="ARBA" id="ARBA00004477"/>
    </source>
</evidence>
<feature type="region of interest" description="Disordered" evidence="9">
    <location>
        <begin position="15"/>
        <end position="53"/>
    </location>
</feature>